<accession>A0A9N7MJ18</accession>
<dbReference type="Proteomes" id="UP001153555">
    <property type="component" value="Unassembled WGS sequence"/>
</dbReference>
<evidence type="ECO:0000313" key="2">
    <source>
        <dbReference type="Proteomes" id="UP001153555"/>
    </source>
</evidence>
<dbReference type="GO" id="GO:0005840">
    <property type="term" value="C:ribosome"/>
    <property type="evidence" value="ECO:0007669"/>
    <property type="project" value="UniProtKB-KW"/>
</dbReference>
<comment type="caution">
    <text evidence="1">The sequence shown here is derived from an EMBL/GenBank/DDBJ whole genome shotgun (WGS) entry which is preliminary data.</text>
</comment>
<sequence length="93" mass="10092">MMSNSRSFCSQTNMSITPIRSLRNVTPLKEVLRMVGHRTYAAGAAKKKGSKGGAAAAVPKASLLTKEVKSTTVFGANILMQSKAYERHESIEY</sequence>
<name>A0A9N7MJ18_STRHE</name>
<keyword evidence="1" id="KW-0689">Ribosomal protein</keyword>
<keyword evidence="2" id="KW-1185">Reference proteome</keyword>
<gene>
    <name evidence="1" type="ORF">SHERM_11009</name>
</gene>
<proteinExistence type="predicted"/>
<dbReference type="EMBL" id="CACSLK010003174">
    <property type="protein sequence ID" value="CAA0808783.1"/>
    <property type="molecule type" value="Genomic_DNA"/>
</dbReference>
<protein>
    <submittedName>
        <fullName evidence="1">Mitochondrial ribosomal protein L37</fullName>
    </submittedName>
</protein>
<evidence type="ECO:0000313" key="1">
    <source>
        <dbReference type="EMBL" id="CAA0808783.1"/>
    </source>
</evidence>
<organism evidence="1 2">
    <name type="scientific">Striga hermonthica</name>
    <name type="common">Purple witchweed</name>
    <name type="synonym">Buchnera hermonthica</name>
    <dbReference type="NCBI Taxonomy" id="68872"/>
    <lineage>
        <taxon>Eukaryota</taxon>
        <taxon>Viridiplantae</taxon>
        <taxon>Streptophyta</taxon>
        <taxon>Embryophyta</taxon>
        <taxon>Tracheophyta</taxon>
        <taxon>Spermatophyta</taxon>
        <taxon>Magnoliopsida</taxon>
        <taxon>eudicotyledons</taxon>
        <taxon>Gunneridae</taxon>
        <taxon>Pentapetalae</taxon>
        <taxon>asterids</taxon>
        <taxon>lamiids</taxon>
        <taxon>Lamiales</taxon>
        <taxon>Orobanchaceae</taxon>
        <taxon>Buchnereae</taxon>
        <taxon>Striga</taxon>
    </lineage>
</organism>
<reference evidence="1" key="1">
    <citation type="submission" date="2019-12" db="EMBL/GenBank/DDBJ databases">
        <authorList>
            <person name="Scholes J."/>
        </authorList>
    </citation>
    <scope>NUCLEOTIDE SEQUENCE</scope>
</reference>
<dbReference type="AlphaFoldDB" id="A0A9N7MJ18"/>
<keyword evidence="1" id="KW-0687">Ribonucleoprotein</keyword>
<dbReference type="OrthoDB" id="10252718at2759"/>